<keyword evidence="2" id="KW-1185">Reference proteome</keyword>
<accession>A0ABQ5GPU6</accession>
<organism evidence="1 2">
    <name type="scientific">Tanacetum coccineum</name>
    <dbReference type="NCBI Taxonomy" id="301880"/>
    <lineage>
        <taxon>Eukaryota</taxon>
        <taxon>Viridiplantae</taxon>
        <taxon>Streptophyta</taxon>
        <taxon>Embryophyta</taxon>
        <taxon>Tracheophyta</taxon>
        <taxon>Spermatophyta</taxon>
        <taxon>Magnoliopsida</taxon>
        <taxon>eudicotyledons</taxon>
        <taxon>Gunneridae</taxon>
        <taxon>Pentapetalae</taxon>
        <taxon>asterids</taxon>
        <taxon>campanulids</taxon>
        <taxon>Asterales</taxon>
        <taxon>Asteraceae</taxon>
        <taxon>Asteroideae</taxon>
        <taxon>Anthemideae</taxon>
        <taxon>Anthemidinae</taxon>
        <taxon>Tanacetum</taxon>
    </lineage>
</organism>
<dbReference type="Proteomes" id="UP001151760">
    <property type="component" value="Unassembled WGS sequence"/>
</dbReference>
<evidence type="ECO:0000313" key="2">
    <source>
        <dbReference type="Proteomes" id="UP001151760"/>
    </source>
</evidence>
<dbReference type="EMBL" id="BQNB010018667">
    <property type="protein sequence ID" value="GJT76927.1"/>
    <property type="molecule type" value="Genomic_DNA"/>
</dbReference>
<reference evidence="1" key="1">
    <citation type="journal article" date="2022" name="Int. J. Mol. Sci.">
        <title>Draft Genome of Tanacetum Coccineum: Genomic Comparison of Closely Related Tanacetum-Family Plants.</title>
        <authorList>
            <person name="Yamashiro T."/>
            <person name="Shiraishi A."/>
            <person name="Nakayama K."/>
            <person name="Satake H."/>
        </authorList>
    </citation>
    <scope>NUCLEOTIDE SEQUENCE</scope>
</reference>
<protein>
    <submittedName>
        <fullName evidence="1">Uncharacterized protein</fullName>
    </submittedName>
</protein>
<reference evidence="1" key="2">
    <citation type="submission" date="2022-01" db="EMBL/GenBank/DDBJ databases">
        <authorList>
            <person name="Yamashiro T."/>
            <person name="Shiraishi A."/>
            <person name="Satake H."/>
            <person name="Nakayama K."/>
        </authorList>
    </citation>
    <scope>NUCLEOTIDE SEQUENCE</scope>
</reference>
<comment type="caution">
    <text evidence="1">The sequence shown here is derived from an EMBL/GenBank/DDBJ whole genome shotgun (WGS) entry which is preliminary data.</text>
</comment>
<sequence length="83" mass="9659">MGRIGRNHFVRLDLRSRGFKAWILHLISALGTSWDSLDQNLAAIDEDRRKDEGIDVEGCLWWWRPRIVLEPKEEDVASLATKE</sequence>
<gene>
    <name evidence="1" type="ORF">Tco_1043652</name>
</gene>
<name>A0ABQ5GPU6_9ASTR</name>
<proteinExistence type="predicted"/>
<evidence type="ECO:0000313" key="1">
    <source>
        <dbReference type="EMBL" id="GJT76927.1"/>
    </source>
</evidence>